<accession>A0A2P5A3Q8</accession>
<protein>
    <submittedName>
        <fullName evidence="2">Uncharacterized protein</fullName>
    </submittedName>
</protein>
<evidence type="ECO:0000313" key="2">
    <source>
        <dbReference type="EMBL" id="PON31171.1"/>
    </source>
</evidence>
<keyword evidence="1" id="KW-1133">Transmembrane helix</keyword>
<keyword evidence="1" id="KW-0812">Transmembrane</keyword>
<keyword evidence="1" id="KW-0472">Membrane</keyword>
<keyword evidence="3" id="KW-1185">Reference proteome</keyword>
<dbReference type="Proteomes" id="UP000237105">
    <property type="component" value="Unassembled WGS sequence"/>
</dbReference>
<organism evidence="2 3">
    <name type="scientific">Parasponia andersonii</name>
    <name type="common">Sponia andersonii</name>
    <dbReference type="NCBI Taxonomy" id="3476"/>
    <lineage>
        <taxon>Eukaryota</taxon>
        <taxon>Viridiplantae</taxon>
        <taxon>Streptophyta</taxon>
        <taxon>Embryophyta</taxon>
        <taxon>Tracheophyta</taxon>
        <taxon>Spermatophyta</taxon>
        <taxon>Magnoliopsida</taxon>
        <taxon>eudicotyledons</taxon>
        <taxon>Gunneridae</taxon>
        <taxon>Pentapetalae</taxon>
        <taxon>rosids</taxon>
        <taxon>fabids</taxon>
        <taxon>Rosales</taxon>
        <taxon>Cannabaceae</taxon>
        <taxon>Parasponia</taxon>
    </lineage>
</organism>
<sequence>MGCRGSYHLKWIDKCLMFGIVTPELGKKSLLPFWSFLFHLLLGSQLNFFAVPLLQFMALLEVKNIYWFCSKMVPLKESLWFCPEDGSWKMNKDAVVDLKIG</sequence>
<evidence type="ECO:0000313" key="3">
    <source>
        <dbReference type="Proteomes" id="UP000237105"/>
    </source>
</evidence>
<dbReference type="AlphaFoldDB" id="A0A2P5A3Q8"/>
<name>A0A2P5A3Q8_PARAD</name>
<reference evidence="3" key="1">
    <citation type="submission" date="2016-06" db="EMBL/GenBank/DDBJ databases">
        <title>Parallel loss of symbiosis genes in relatives of nitrogen-fixing non-legume Parasponia.</title>
        <authorList>
            <person name="Van Velzen R."/>
            <person name="Holmer R."/>
            <person name="Bu F."/>
            <person name="Rutten L."/>
            <person name="Van Zeijl A."/>
            <person name="Liu W."/>
            <person name="Santuari L."/>
            <person name="Cao Q."/>
            <person name="Sharma T."/>
            <person name="Shen D."/>
            <person name="Roswanjaya Y."/>
            <person name="Wardhani T."/>
            <person name="Kalhor M.S."/>
            <person name="Jansen J."/>
            <person name="Van den Hoogen J."/>
            <person name="Gungor B."/>
            <person name="Hartog M."/>
            <person name="Hontelez J."/>
            <person name="Verver J."/>
            <person name="Yang W.-C."/>
            <person name="Schijlen E."/>
            <person name="Repin R."/>
            <person name="Schilthuizen M."/>
            <person name="Schranz E."/>
            <person name="Heidstra R."/>
            <person name="Miyata K."/>
            <person name="Fedorova E."/>
            <person name="Kohlen W."/>
            <person name="Bisseling T."/>
            <person name="Smit S."/>
            <person name="Geurts R."/>
        </authorList>
    </citation>
    <scope>NUCLEOTIDE SEQUENCE [LARGE SCALE GENOMIC DNA]</scope>
    <source>
        <strain evidence="3">cv. WU1-14</strain>
    </source>
</reference>
<feature type="transmembrane region" description="Helical" evidence="1">
    <location>
        <begin position="33"/>
        <end position="54"/>
    </location>
</feature>
<gene>
    <name evidence="2" type="ORF">PanWU01x14_371960</name>
</gene>
<dbReference type="EMBL" id="JXTB01001414">
    <property type="protein sequence ID" value="PON31171.1"/>
    <property type="molecule type" value="Genomic_DNA"/>
</dbReference>
<comment type="caution">
    <text evidence="2">The sequence shown here is derived from an EMBL/GenBank/DDBJ whole genome shotgun (WGS) entry which is preliminary data.</text>
</comment>
<evidence type="ECO:0000256" key="1">
    <source>
        <dbReference type="SAM" id="Phobius"/>
    </source>
</evidence>
<proteinExistence type="predicted"/>